<accession>A0A412WVV2</accession>
<sequence length="159" mass="18191">MSNFSLKGLGTPKSASYANESAYKELLSRMDKGERLTIEVYTDKDGYSSFGIQTGVVSKFKLRLNQDILLKIMQYLTNNETGDVKVEPNDVEPYGEGKDFTMDLFKLMIDNGFKPQTVPLFRAVYGKVKSIFHFPKGRMEFNLERTDELMDYLADKNLL</sequence>
<name>A0A412WVV2_BACUN</name>
<gene>
    <name evidence="1" type="ORF">DWW14_24715</name>
</gene>
<evidence type="ECO:0000313" key="1">
    <source>
        <dbReference type="EMBL" id="RGV31519.1"/>
    </source>
</evidence>
<organism evidence="1 2">
    <name type="scientific">Bacteroides uniformis</name>
    <dbReference type="NCBI Taxonomy" id="820"/>
    <lineage>
        <taxon>Bacteria</taxon>
        <taxon>Pseudomonadati</taxon>
        <taxon>Bacteroidota</taxon>
        <taxon>Bacteroidia</taxon>
        <taxon>Bacteroidales</taxon>
        <taxon>Bacteroidaceae</taxon>
        <taxon>Bacteroides</taxon>
    </lineage>
</organism>
<comment type="caution">
    <text evidence="1">The sequence shown here is derived from an EMBL/GenBank/DDBJ whole genome shotgun (WGS) entry which is preliminary data.</text>
</comment>
<protein>
    <submittedName>
        <fullName evidence="1">Uncharacterized protein</fullName>
    </submittedName>
</protein>
<proteinExistence type="predicted"/>
<dbReference type="RefSeq" id="WP_117867378.1">
    <property type="nucleotide sequence ID" value="NZ_QRZC01000092.1"/>
</dbReference>
<dbReference type="EMBL" id="QRZC01000092">
    <property type="protein sequence ID" value="RGV31519.1"/>
    <property type="molecule type" value="Genomic_DNA"/>
</dbReference>
<evidence type="ECO:0000313" key="2">
    <source>
        <dbReference type="Proteomes" id="UP000285343"/>
    </source>
</evidence>
<dbReference type="Proteomes" id="UP000285343">
    <property type="component" value="Unassembled WGS sequence"/>
</dbReference>
<dbReference type="AlphaFoldDB" id="A0A412WVV2"/>
<reference evidence="1 2" key="1">
    <citation type="submission" date="2018-08" db="EMBL/GenBank/DDBJ databases">
        <title>A genome reference for cultivated species of the human gut microbiota.</title>
        <authorList>
            <person name="Zou Y."/>
            <person name="Xue W."/>
            <person name="Luo G."/>
        </authorList>
    </citation>
    <scope>NUCLEOTIDE SEQUENCE [LARGE SCALE GENOMIC DNA]</scope>
    <source>
        <strain evidence="1 2">AF14-42</strain>
    </source>
</reference>